<dbReference type="RefSeq" id="WP_349300451.1">
    <property type="nucleotide sequence ID" value="NZ_JBEDNQ010000010.1"/>
</dbReference>
<dbReference type="InterPro" id="IPR029068">
    <property type="entry name" value="Glyas_Bleomycin-R_OHBP_Dase"/>
</dbReference>
<dbReference type="EMBL" id="JBEDNQ010000010">
    <property type="protein sequence ID" value="MEQ3553382.1"/>
    <property type="molecule type" value="Genomic_DNA"/>
</dbReference>
<evidence type="ECO:0000259" key="1">
    <source>
        <dbReference type="PROSITE" id="PS51819"/>
    </source>
</evidence>
<dbReference type="InterPro" id="IPR004360">
    <property type="entry name" value="Glyas_Fos-R_dOase_dom"/>
</dbReference>
<protein>
    <submittedName>
        <fullName evidence="2">VOC family protein</fullName>
    </submittedName>
</protein>
<proteinExistence type="predicted"/>
<keyword evidence="3" id="KW-1185">Reference proteome</keyword>
<evidence type="ECO:0000313" key="2">
    <source>
        <dbReference type="EMBL" id="MEQ3553382.1"/>
    </source>
</evidence>
<dbReference type="Gene3D" id="3.10.180.10">
    <property type="entry name" value="2,3-Dihydroxybiphenyl 1,2-Dioxygenase, domain 1"/>
    <property type="match status" value="1"/>
</dbReference>
<organism evidence="2 3">
    <name type="scientific">Pseudonocardia nematodicida</name>
    <dbReference type="NCBI Taxonomy" id="1206997"/>
    <lineage>
        <taxon>Bacteria</taxon>
        <taxon>Bacillati</taxon>
        <taxon>Actinomycetota</taxon>
        <taxon>Actinomycetes</taxon>
        <taxon>Pseudonocardiales</taxon>
        <taxon>Pseudonocardiaceae</taxon>
        <taxon>Pseudonocardia</taxon>
    </lineage>
</organism>
<dbReference type="InterPro" id="IPR037523">
    <property type="entry name" value="VOC_core"/>
</dbReference>
<name>A0ABV1KFZ2_9PSEU</name>
<dbReference type="Proteomes" id="UP001494902">
    <property type="component" value="Unassembled WGS sequence"/>
</dbReference>
<dbReference type="SUPFAM" id="SSF54593">
    <property type="entry name" value="Glyoxalase/Bleomycin resistance protein/Dihydroxybiphenyl dioxygenase"/>
    <property type="match status" value="1"/>
</dbReference>
<comment type="caution">
    <text evidence="2">The sequence shown here is derived from an EMBL/GenBank/DDBJ whole genome shotgun (WGS) entry which is preliminary data.</text>
</comment>
<evidence type="ECO:0000313" key="3">
    <source>
        <dbReference type="Proteomes" id="UP001494902"/>
    </source>
</evidence>
<gene>
    <name evidence="2" type="ORF">WIS52_23170</name>
</gene>
<sequence>MKIQTVASVAAITADPAASRALYVDTLGLPLERAAEDDDYLLSERLPGTNHFGVWPLTQAAQACFGRPDWPSDVPVPQACVEFEVADVDAIRTAAQELRDAGYEMLHDAREEPWGQVVARLLSPEHLVVGISYMPWKHG</sequence>
<dbReference type="PROSITE" id="PS51819">
    <property type="entry name" value="VOC"/>
    <property type="match status" value="1"/>
</dbReference>
<dbReference type="Pfam" id="PF00903">
    <property type="entry name" value="Glyoxalase"/>
    <property type="match status" value="1"/>
</dbReference>
<feature type="domain" description="VOC" evidence="1">
    <location>
        <begin position="5"/>
        <end position="134"/>
    </location>
</feature>
<accession>A0ABV1KFZ2</accession>
<reference evidence="2 3" key="1">
    <citation type="submission" date="2024-03" db="EMBL/GenBank/DDBJ databases">
        <title>Draft genome sequence of Pseudonocardia nematodicida JCM 31783.</title>
        <authorList>
            <person name="Butdee W."/>
            <person name="Duangmal K."/>
        </authorList>
    </citation>
    <scope>NUCLEOTIDE SEQUENCE [LARGE SCALE GENOMIC DNA]</scope>
    <source>
        <strain evidence="2 3">JCM 31783</strain>
    </source>
</reference>